<evidence type="ECO:0000313" key="2">
    <source>
        <dbReference type="EMBL" id="AQS38052.1"/>
    </source>
</evidence>
<evidence type="ECO:0008006" key="4">
    <source>
        <dbReference type="Google" id="ProtNLM"/>
    </source>
</evidence>
<proteinExistence type="predicted"/>
<sequence length="147" mass="16786">MRLLATWMLVLYLFCAHSTAAQVIVNDSAIDFPLPAQELRLIFSMQKVYWPDGQKIQVFILAPGSEVHKEFCFKQLDMMPYMLQRRWDRLVYSGTGERPIILRNEAEMQEKIARTPGAIGYVAAPALSGDNLNGDSRVTRSLYETSR</sequence>
<dbReference type="OrthoDB" id="5368544at2"/>
<dbReference type="EMBL" id="CP014782">
    <property type="protein sequence ID" value="AQS38052.1"/>
    <property type="molecule type" value="Genomic_DNA"/>
</dbReference>
<dbReference type="STRING" id="225848.Sps_02904"/>
<keyword evidence="3" id="KW-1185">Reference proteome</keyword>
<dbReference type="AlphaFoldDB" id="A0A1S6HRB6"/>
<gene>
    <name evidence="2" type="ORF">Sps_02904</name>
</gene>
<evidence type="ECO:0000256" key="1">
    <source>
        <dbReference type="SAM" id="SignalP"/>
    </source>
</evidence>
<dbReference type="KEGG" id="spsw:Sps_02904"/>
<feature type="chain" id="PRO_5012887681" description="PBP domain-containing protein" evidence="1">
    <location>
        <begin position="21"/>
        <end position="147"/>
    </location>
</feature>
<dbReference type="Gene3D" id="3.40.190.10">
    <property type="entry name" value="Periplasmic binding protein-like II"/>
    <property type="match status" value="1"/>
</dbReference>
<dbReference type="RefSeq" id="WP_077753150.1">
    <property type="nucleotide sequence ID" value="NZ_CP014782.1"/>
</dbReference>
<dbReference type="SUPFAM" id="SSF53850">
    <property type="entry name" value="Periplasmic binding protein-like II"/>
    <property type="match status" value="1"/>
</dbReference>
<reference evidence="2 3" key="1">
    <citation type="submission" date="2016-03" db="EMBL/GenBank/DDBJ databases">
        <title>Complete genome sequence of Shewanella psychrophila WP2, a deep sea bacterium isolated from west Pacific sediment.</title>
        <authorList>
            <person name="Xu G."/>
            <person name="Jian H."/>
        </authorList>
    </citation>
    <scope>NUCLEOTIDE SEQUENCE [LARGE SCALE GENOMIC DNA]</scope>
    <source>
        <strain evidence="2 3">WP2</strain>
    </source>
</reference>
<keyword evidence="1" id="KW-0732">Signal</keyword>
<evidence type="ECO:0000313" key="3">
    <source>
        <dbReference type="Proteomes" id="UP000189545"/>
    </source>
</evidence>
<name>A0A1S6HRB6_9GAMM</name>
<accession>A0A1S6HRB6</accession>
<feature type="signal peptide" evidence="1">
    <location>
        <begin position="1"/>
        <end position="20"/>
    </location>
</feature>
<protein>
    <recommendedName>
        <fullName evidence="4">PBP domain-containing protein</fullName>
    </recommendedName>
</protein>
<dbReference type="Proteomes" id="UP000189545">
    <property type="component" value="Chromosome"/>
</dbReference>
<organism evidence="2 3">
    <name type="scientific">Shewanella psychrophila</name>
    <dbReference type="NCBI Taxonomy" id="225848"/>
    <lineage>
        <taxon>Bacteria</taxon>
        <taxon>Pseudomonadati</taxon>
        <taxon>Pseudomonadota</taxon>
        <taxon>Gammaproteobacteria</taxon>
        <taxon>Alteromonadales</taxon>
        <taxon>Shewanellaceae</taxon>
        <taxon>Shewanella</taxon>
    </lineage>
</organism>